<dbReference type="InterPro" id="IPR016186">
    <property type="entry name" value="C-type_lectin-like/link_sf"/>
</dbReference>
<keyword evidence="4" id="KW-0430">Lectin</keyword>
<keyword evidence="2" id="KW-0732">Signal</keyword>
<dbReference type="PROSITE" id="PS50041">
    <property type="entry name" value="C_TYPE_LECTIN_2"/>
    <property type="match status" value="1"/>
</dbReference>
<feature type="signal peptide" evidence="2">
    <location>
        <begin position="1"/>
        <end position="20"/>
    </location>
</feature>
<reference evidence="4" key="2">
    <citation type="journal article" date="2016" name="Front. Zool.">
        <title>Skeletal regeneration in the brittle star Amphiura filiformis.</title>
        <authorList>
            <person name="Czarkwiani A."/>
            <person name="Ferrario C."/>
            <person name="Dylus D.V."/>
            <person name="Sugni M."/>
            <person name="Oliveri P."/>
        </authorList>
    </citation>
    <scope>NUCLEOTIDE SEQUENCE</scope>
</reference>
<reference evidence="4" key="1">
    <citation type="journal article" date="2013" name="Gene Expr. Patterns">
        <title>Expression of skeletogenic genes during arm regeneration in the brittle star Amphiura filiformis.</title>
        <authorList>
            <person name="Czarkwiani A."/>
            <person name="Dylus D.V."/>
            <person name="Oliveri P."/>
        </authorList>
    </citation>
    <scope>NUCLEOTIDE SEQUENCE</scope>
</reference>
<protein>
    <submittedName>
        <fullName evidence="4">C-type lectin</fullName>
    </submittedName>
</protein>
<organism evidence="4">
    <name type="scientific">Amphiura filiformis</name>
    <dbReference type="NCBI Taxonomy" id="82378"/>
    <lineage>
        <taxon>Eukaryota</taxon>
        <taxon>Metazoa</taxon>
        <taxon>Echinodermata</taxon>
        <taxon>Eleutherozoa</taxon>
        <taxon>Asterozoa</taxon>
        <taxon>Ophiuroidea</taxon>
        <taxon>Myophiuroidea</taxon>
        <taxon>Metophiurida</taxon>
        <taxon>Ophintegrida</taxon>
        <taxon>Amphilepidida</taxon>
        <taxon>Ophiurina</taxon>
        <taxon>Gnathophiurina</taxon>
        <taxon>Amphiuroidea</taxon>
        <taxon>Amphiuridae</taxon>
        <taxon>Amphiura</taxon>
    </lineage>
</organism>
<dbReference type="Pfam" id="PF00059">
    <property type="entry name" value="Lectin_C"/>
    <property type="match status" value="1"/>
</dbReference>
<dbReference type="InterPro" id="IPR018378">
    <property type="entry name" value="C-type_lectin_CS"/>
</dbReference>
<evidence type="ECO:0000256" key="2">
    <source>
        <dbReference type="SAM" id="SignalP"/>
    </source>
</evidence>
<sequence>MKVWSLIIAAGLLALANAHGCPPLWTKLGGTCFRYFGFPRPMRIAERVCAQFTSCSDAGTTAVAHLASISSAAQNTFLYNLVESVSLELPPPPVWIGLNDLASEGRFSWPDGTPFLYKNWARGSPNNGGNSDCVAMPAEQPGAVWFSVPCGEEFSYICSMPADTGPETPGQVDPSQPAPYSWGYAGSPYIEAYLDNNYA</sequence>
<dbReference type="EMBL" id="KT936152">
    <property type="protein sequence ID" value="AMR58834.1"/>
    <property type="molecule type" value="mRNA"/>
</dbReference>
<dbReference type="Gene3D" id="3.10.100.10">
    <property type="entry name" value="Mannose-Binding Protein A, subunit A"/>
    <property type="match status" value="1"/>
</dbReference>
<dbReference type="InterPro" id="IPR016187">
    <property type="entry name" value="CTDL_fold"/>
</dbReference>
<dbReference type="PANTHER" id="PTHR22803">
    <property type="entry name" value="MANNOSE, PHOSPHOLIPASE, LECTIN RECEPTOR RELATED"/>
    <property type="match status" value="1"/>
</dbReference>
<dbReference type="InterPro" id="IPR001304">
    <property type="entry name" value="C-type_lectin-like"/>
</dbReference>
<dbReference type="AlphaFoldDB" id="A0A142IGX0"/>
<evidence type="ECO:0000259" key="3">
    <source>
        <dbReference type="PROSITE" id="PS50041"/>
    </source>
</evidence>
<dbReference type="SMART" id="SM00034">
    <property type="entry name" value="CLECT"/>
    <property type="match status" value="1"/>
</dbReference>
<dbReference type="InterPro" id="IPR050111">
    <property type="entry name" value="C-type_lectin/snaclec_domain"/>
</dbReference>
<dbReference type="GO" id="GO:0030246">
    <property type="term" value="F:carbohydrate binding"/>
    <property type="evidence" value="ECO:0007669"/>
    <property type="project" value="UniProtKB-KW"/>
</dbReference>
<keyword evidence="1" id="KW-1015">Disulfide bond</keyword>
<dbReference type="SUPFAM" id="SSF56436">
    <property type="entry name" value="C-type lectin-like"/>
    <property type="match status" value="1"/>
</dbReference>
<accession>A0A142IGX0</accession>
<feature type="chain" id="PRO_5007497498" evidence="2">
    <location>
        <begin position="21"/>
        <end position="199"/>
    </location>
</feature>
<evidence type="ECO:0000313" key="4">
    <source>
        <dbReference type="EMBL" id="AMR58834.1"/>
    </source>
</evidence>
<dbReference type="PROSITE" id="PS00615">
    <property type="entry name" value="C_TYPE_LECTIN_1"/>
    <property type="match status" value="1"/>
</dbReference>
<proteinExistence type="evidence at transcript level"/>
<feature type="domain" description="C-type lectin" evidence="3">
    <location>
        <begin position="28"/>
        <end position="159"/>
    </location>
</feature>
<name>A0A142IGX0_9ECHI</name>
<evidence type="ECO:0000256" key="1">
    <source>
        <dbReference type="ARBA" id="ARBA00023157"/>
    </source>
</evidence>